<dbReference type="AlphaFoldDB" id="A0A0M4NYN7"/>
<reference evidence="1 2" key="1">
    <citation type="journal article" date="2015" name="Genome Announc.">
        <title>Whole-Genome Sequence of Leptospira interrogans Serovar Hardjo Subtype Hardjoprajitno Strain Norma, Isolated from Cattle in a Leptospirosis Outbreak in Brazil.</title>
        <authorList>
            <person name="Cosate M.R."/>
            <person name="Soares S.C."/>
            <person name="Mendes T.A."/>
            <person name="Raittz R.T."/>
            <person name="Moreira E.C."/>
            <person name="Leite R."/>
            <person name="Fernandes G.R."/>
            <person name="Haddad J.P."/>
            <person name="Ortega J.M."/>
        </authorList>
    </citation>
    <scope>NUCLEOTIDE SEQUENCE [LARGE SCALE GENOMIC DNA]</scope>
    <source>
        <strain evidence="1 2">Norma</strain>
    </source>
</reference>
<accession>A0A0M4NYN7</accession>
<evidence type="ECO:0000313" key="2">
    <source>
        <dbReference type="Proteomes" id="UP000056502"/>
    </source>
</evidence>
<dbReference type="AntiFam" id="ANF00051">
    <property type="entry name" value="Translation of DNA tandem repeat"/>
</dbReference>
<gene>
    <name evidence="1" type="ORF">G436_3563</name>
</gene>
<protein>
    <submittedName>
        <fullName evidence="1">Uncharacterized protein</fullName>
    </submittedName>
</protein>
<organism evidence="1">
    <name type="scientific">Leptospira interrogans serovar Hardjo str. Norma</name>
    <dbReference type="NCBI Taxonomy" id="1279460"/>
    <lineage>
        <taxon>Bacteria</taxon>
        <taxon>Pseudomonadati</taxon>
        <taxon>Spirochaetota</taxon>
        <taxon>Spirochaetia</taxon>
        <taxon>Leptospirales</taxon>
        <taxon>Leptospiraceae</taxon>
        <taxon>Leptospira</taxon>
    </lineage>
</organism>
<dbReference type="EMBL" id="CP012603">
    <property type="protein sequence ID" value="ALE40712.1"/>
    <property type="molecule type" value="Genomic_DNA"/>
</dbReference>
<dbReference type="PATRIC" id="fig|1279460.3.peg.3625"/>
<evidence type="ECO:0000313" key="1">
    <source>
        <dbReference type="EMBL" id="ALE40712.1"/>
    </source>
</evidence>
<dbReference type="Proteomes" id="UP000056502">
    <property type="component" value="Chromosome I"/>
</dbReference>
<sequence length="42" mass="5073">MWELSQIEILQMNFSNVGTLANRDFTDELFKCGNSRKLRFYR</sequence>
<proteinExistence type="predicted"/>
<name>A0A0M4NYN7_LEPIR</name>